<protein>
    <submittedName>
        <fullName evidence="1">Uncharacterized protein</fullName>
    </submittedName>
</protein>
<evidence type="ECO:0000313" key="1">
    <source>
        <dbReference type="EMBL" id="JAD88062.1"/>
    </source>
</evidence>
<reference evidence="1" key="1">
    <citation type="submission" date="2014-09" db="EMBL/GenBank/DDBJ databases">
        <authorList>
            <person name="Magalhaes I.L.F."/>
            <person name="Oliveira U."/>
            <person name="Santos F.R."/>
            <person name="Vidigal T.H.D.A."/>
            <person name="Brescovit A.D."/>
            <person name="Santos A.J."/>
        </authorList>
    </citation>
    <scope>NUCLEOTIDE SEQUENCE</scope>
    <source>
        <tissue evidence="1">Shoot tissue taken approximately 20 cm above the soil surface</tissue>
    </source>
</reference>
<dbReference type="AlphaFoldDB" id="A0A0A9DWD4"/>
<organism evidence="1">
    <name type="scientific">Arundo donax</name>
    <name type="common">Giant reed</name>
    <name type="synonym">Donax arundinaceus</name>
    <dbReference type="NCBI Taxonomy" id="35708"/>
    <lineage>
        <taxon>Eukaryota</taxon>
        <taxon>Viridiplantae</taxon>
        <taxon>Streptophyta</taxon>
        <taxon>Embryophyta</taxon>
        <taxon>Tracheophyta</taxon>
        <taxon>Spermatophyta</taxon>
        <taxon>Magnoliopsida</taxon>
        <taxon>Liliopsida</taxon>
        <taxon>Poales</taxon>
        <taxon>Poaceae</taxon>
        <taxon>PACMAD clade</taxon>
        <taxon>Arundinoideae</taxon>
        <taxon>Arundineae</taxon>
        <taxon>Arundo</taxon>
    </lineage>
</organism>
<accession>A0A0A9DWD4</accession>
<name>A0A0A9DWD4_ARUDO</name>
<proteinExistence type="predicted"/>
<reference evidence="1" key="2">
    <citation type="journal article" date="2015" name="Data Brief">
        <title>Shoot transcriptome of the giant reed, Arundo donax.</title>
        <authorList>
            <person name="Barrero R.A."/>
            <person name="Guerrero F.D."/>
            <person name="Moolhuijzen P."/>
            <person name="Goolsby J.A."/>
            <person name="Tidwell J."/>
            <person name="Bellgard S.E."/>
            <person name="Bellgard M.I."/>
        </authorList>
    </citation>
    <scope>NUCLEOTIDE SEQUENCE</scope>
    <source>
        <tissue evidence="1">Shoot tissue taken approximately 20 cm above the soil surface</tissue>
    </source>
</reference>
<sequence length="49" mass="5488">MPHFPLASSAAATMTVVPWRSAAGVRPCRATIHLWQFFLLRGKMVMECL</sequence>
<dbReference type="EMBL" id="GBRH01209833">
    <property type="protein sequence ID" value="JAD88062.1"/>
    <property type="molecule type" value="Transcribed_RNA"/>
</dbReference>